<keyword evidence="1" id="KW-0547">Nucleotide-binding</keyword>
<proteinExistence type="predicted"/>
<evidence type="ECO:0000313" key="4">
    <source>
        <dbReference type="EMBL" id="PWD81783.1"/>
    </source>
</evidence>
<dbReference type="AlphaFoldDB" id="A0A2U2AGK3"/>
<dbReference type="InterPro" id="IPR003593">
    <property type="entry name" value="AAA+_ATPase"/>
</dbReference>
<dbReference type="EMBL" id="QEWQ01000001">
    <property type="protein sequence ID" value="PWD81783.1"/>
    <property type="molecule type" value="Genomic_DNA"/>
</dbReference>
<dbReference type="InterPro" id="IPR050334">
    <property type="entry name" value="Molybdenum_import_ModC"/>
</dbReference>
<dbReference type="InterPro" id="IPR027417">
    <property type="entry name" value="P-loop_NTPase"/>
</dbReference>
<dbReference type="Pfam" id="PF00005">
    <property type="entry name" value="ABC_tran"/>
    <property type="match status" value="1"/>
</dbReference>
<dbReference type="SUPFAM" id="SSF52540">
    <property type="entry name" value="P-loop containing nucleoside triphosphate hydrolases"/>
    <property type="match status" value="1"/>
</dbReference>
<dbReference type="PROSITE" id="PS50893">
    <property type="entry name" value="ABC_TRANSPORTER_2"/>
    <property type="match status" value="1"/>
</dbReference>
<sequence>MITIDITHPFQDFTFEAHLELPSTGIISIFGPSGSGKTTLLNFISGKMTPQKGYIAINGTVILDTDQHISLPIHKRGIGYVFQDPTLFPHYSVEKNLRYGEKEKNPELFTKIVALLGIEPLLKKRIAYLSGGEKQRIAIGRALLSSPQILLMDEPLSALDQARKEEILKYLLEIPDQFQIPILYVTHNVKEAEQLSQQFIAINKGHISLEPISAIESFYEAEKS</sequence>
<evidence type="ECO:0000256" key="2">
    <source>
        <dbReference type="ARBA" id="ARBA00022840"/>
    </source>
</evidence>
<dbReference type="PANTHER" id="PTHR43514:SF4">
    <property type="entry name" value="ABC TRANSPORTER I FAMILY MEMBER 10"/>
    <property type="match status" value="1"/>
</dbReference>
<accession>A0A2U2AGK3</accession>
<dbReference type="PANTHER" id="PTHR43514">
    <property type="entry name" value="ABC TRANSPORTER I FAMILY MEMBER 10"/>
    <property type="match status" value="1"/>
</dbReference>
<dbReference type="RefSeq" id="WP_109188410.1">
    <property type="nucleotide sequence ID" value="NZ_BMYA01000001.1"/>
</dbReference>
<dbReference type="SMART" id="SM00382">
    <property type="entry name" value="AAA"/>
    <property type="match status" value="1"/>
</dbReference>
<organism evidence="4 5">
    <name type="scientific">Ignatzschineria ureiclastica</name>
    <dbReference type="NCBI Taxonomy" id="472582"/>
    <lineage>
        <taxon>Bacteria</taxon>
        <taxon>Pseudomonadati</taxon>
        <taxon>Pseudomonadota</taxon>
        <taxon>Gammaproteobacteria</taxon>
        <taxon>Cardiobacteriales</taxon>
        <taxon>Ignatzschineriaceae</taxon>
        <taxon>Ignatzschineria</taxon>
    </lineage>
</organism>
<comment type="caution">
    <text evidence="4">The sequence shown here is derived from an EMBL/GenBank/DDBJ whole genome shotgun (WGS) entry which is preliminary data.</text>
</comment>
<keyword evidence="2 4" id="KW-0067">ATP-binding</keyword>
<keyword evidence="5" id="KW-1185">Reference proteome</keyword>
<evidence type="ECO:0000259" key="3">
    <source>
        <dbReference type="PROSITE" id="PS50893"/>
    </source>
</evidence>
<dbReference type="Proteomes" id="UP000245020">
    <property type="component" value="Unassembled WGS sequence"/>
</dbReference>
<gene>
    <name evidence="4" type="ORF">DC083_00895</name>
</gene>
<feature type="domain" description="ABC transporter" evidence="3">
    <location>
        <begin position="1"/>
        <end position="224"/>
    </location>
</feature>
<evidence type="ECO:0000313" key="5">
    <source>
        <dbReference type="Proteomes" id="UP000245020"/>
    </source>
</evidence>
<dbReference type="GO" id="GO:0005524">
    <property type="term" value="F:ATP binding"/>
    <property type="evidence" value="ECO:0007669"/>
    <property type="project" value="UniProtKB-KW"/>
</dbReference>
<dbReference type="OrthoDB" id="9802264at2"/>
<protein>
    <submittedName>
        <fullName evidence="4">Molybdenum ABC transporter ATP-binding protein</fullName>
    </submittedName>
</protein>
<dbReference type="InterPro" id="IPR017871">
    <property type="entry name" value="ABC_transporter-like_CS"/>
</dbReference>
<evidence type="ECO:0000256" key="1">
    <source>
        <dbReference type="ARBA" id="ARBA00022741"/>
    </source>
</evidence>
<dbReference type="GO" id="GO:0016887">
    <property type="term" value="F:ATP hydrolysis activity"/>
    <property type="evidence" value="ECO:0007669"/>
    <property type="project" value="InterPro"/>
</dbReference>
<dbReference type="PROSITE" id="PS00211">
    <property type="entry name" value="ABC_TRANSPORTER_1"/>
    <property type="match status" value="1"/>
</dbReference>
<name>A0A2U2AGK3_9GAMM</name>
<dbReference type="Gene3D" id="3.40.50.300">
    <property type="entry name" value="P-loop containing nucleotide triphosphate hydrolases"/>
    <property type="match status" value="1"/>
</dbReference>
<reference evidence="5" key="1">
    <citation type="submission" date="2018-05" db="EMBL/GenBank/DDBJ databases">
        <title>Ignatzschineria dubaiensis sp. nov., isolated from necrotic foot tissues of dromedaries (Camelus dromedarius) and associated maggots in Dubai, United Arab Emirates.</title>
        <authorList>
            <person name="Tsang C.C."/>
            <person name="Tang J.Y.M."/>
            <person name="Fong J.Y.H."/>
            <person name="Kinne J."/>
            <person name="Lee H.H."/>
            <person name="Joseph M."/>
            <person name="Jose S."/>
            <person name="Schuster R.K."/>
            <person name="Tang Y."/>
            <person name="Sivakumar S."/>
            <person name="Chen J.H.K."/>
            <person name="Teng J.L.L."/>
            <person name="Lau S.K.P."/>
            <person name="Wernery U."/>
            <person name="Woo P.C.Y."/>
        </authorList>
    </citation>
    <scope>NUCLEOTIDE SEQUENCE [LARGE SCALE GENOMIC DNA]</scope>
    <source>
        <strain evidence="5">KCTC 22644</strain>
    </source>
</reference>
<dbReference type="InterPro" id="IPR003439">
    <property type="entry name" value="ABC_transporter-like_ATP-bd"/>
</dbReference>